<dbReference type="EMBL" id="FLQV01001213">
    <property type="protein sequence ID" value="SBS99284.1"/>
    <property type="molecule type" value="Genomic_DNA"/>
</dbReference>
<dbReference type="EMBL" id="FLQU01001268">
    <property type="protein sequence ID" value="SBS92265.1"/>
    <property type="molecule type" value="Genomic_DNA"/>
</dbReference>
<protein>
    <submittedName>
        <fullName evidence="2">PIR Superfamily Protein</fullName>
    </submittedName>
</protein>
<organism evidence="2 3">
    <name type="scientific">Plasmodium ovale curtisi</name>
    <dbReference type="NCBI Taxonomy" id="864141"/>
    <lineage>
        <taxon>Eukaryota</taxon>
        <taxon>Sar</taxon>
        <taxon>Alveolata</taxon>
        <taxon>Apicomplexa</taxon>
        <taxon>Aconoidasida</taxon>
        <taxon>Haemosporida</taxon>
        <taxon>Plasmodiidae</taxon>
        <taxon>Plasmodium</taxon>
        <taxon>Plasmodium (Plasmodium)</taxon>
    </lineage>
</organism>
<accession>A0A1A8X216</accession>
<dbReference type="AlphaFoldDB" id="A0A1A8X216"/>
<evidence type="ECO:0000313" key="2">
    <source>
        <dbReference type="EMBL" id="SBS99284.1"/>
    </source>
</evidence>
<gene>
    <name evidence="2" type="ORF">POVCU1_051770</name>
    <name evidence="1" type="ORF">POVCU2_0073140</name>
</gene>
<evidence type="ECO:0000313" key="3">
    <source>
        <dbReference type="Proteomes" id="UP000078546"/>
    </source>
</evidence>
<evidence type="ECO:0000313" key="1">
    <source>
        <dbReference type="EMBL" id="SBS92265.1"/>
    </source>
</evidence>
<reference evidence="3 4" key="2">
    <citation type="submission" date="2016-05" db="EMBL/GenBank/DDBJ databases">
        <authorList>
            <person name="Naeem Raeece"/>
        </authorList>
    </citation>
    <scope>NUCLEOTIDE SEQUENCE [LARGE SCALE GENOMIC DNA]</scope>
</reference>
<evidence type="ECO:0000313" key="4">
    <source>
        <dbReference type="Proteomes" id="UP000078560"/>
    </source>
</evidence>
<proteinExistence type="predicted"/>
<dbReference type="Pfam" id="PF05795">
    <property type="entry name" value="Plasmodium_Vir"/>
    <property type="match status" value="1"/>
</dbReference>
<dbReference type="Proteomes" id="UP000078560">
    <property type="component" value="Unassembled WGS sequence"/>
</dbReference>
<sequence length="312" mass="36270">MSSRFSFFNDFKTYKNYEKGMEMKFSGDKDNTTCDSFSSGVQKFGNENANDICVKFKILYNFIILKKNTSESKSLNDIDFSYLNYWLNTKSRNTTIINGLSVYDFQEKMGHAENEFIDVYFDEKLYDIEENVFKNMNLLNYLYDNYGVIFNNISSNKEKEKISCLQNAQEFIDNYKKCIIQCPLDDTNFCKALKHFKKKYDETFFGEHSITEKCIDQELLRLPTFKDVSIGDNITVVGTILGPSFGTLFASVFLYKFTPFGQWIHSKMGTGKGVLDNLYEENEQLSLDNLDNDNIRFGENPYLISYDSVINS</sequence>
<reference evidence="2" key="1">
    <citation type="submission" date="2016-05" db="EMBL/GenBank/DDBJ databases">
        <authorList>
            <person name="Lavstsen T."/>
            <person name="Jespersen J.S."/>
        </authorList>
    </citation>
    <scope>NUCLEOTIDE SEQUENCE [LARGE SCALE GENOMIC DNA]</scope>
</reference>
<dbReference type="InterPro" id="IPR008780">
    <property type="entry name" value="Plasmodium_Vir"/>
</dbReference>
<name>A0A1A8X216_PLAOA</name>
<dbReference type="Proteomes" id="UP000078546">
    <property type="component" value="Unassembled WGS sequence"/>
</dbReference>